<dbReference type="InterPro" id="IPR049790">
    <property type="entry name" value="Rv3655c/TadE"/>
</dbReference>
<evidence type="ECO:0008006" key="3">
    <source>
        <dbReference type="Google" id="ProtNLM"/>
    </source>
</evidence>
<dbReference type="Proteomes" id="UP000219947">
    <property type="component" value="Unassembled WGS sequence"/>
</dbReference>
<accession>A0A2A8D8R3</accession>
<evidence type="ECO:0000313" key="2">
    <source>
        <dbReference type="Proteomes" id="UP000219947"/>
    </source>
</evidence>
<dbReference type="AlphaFoldDB" id="A0A2A8D8R3"/>
<evidence type="ECO:0000313" key="1">
    <source>
        <dbReference type="EMBL" id="PEN17385.1"/>
    </source>
</evidence>
<organism evidence="1 2">
    <name type="scientific">Rothia dentocariosa</name>
    <dbReference type="NCBI Taxonomy" id="2047"/>
    <lineage>
        <taxon>Bacteria</taxon>
        <taxon>Bacillati</taxon>
        <taxon>Actinomycetota</taxon>
        <taxon>Actinomycetes</taxon>
        <taxon>Micrococcales</taxon>
        <taxon>Micrococcaceae</taxon>
        <taxon>Rothia</taxon>
    </lineage>
</organism>
<name>A0A2A8D8R3_9MICC</name>
<sequence length="140" mass="14845">MRLIHRMMRAWRLRARDEGAVTAEFAVALPAVIAVLALCLSAAAVGIAQSRLEESSRVAARAFARGDNLAAVQHEVSRIDPSINLQVQTVEETSGARQVRVQVERAAPGVIGSVTGWRLQTTAIARVEGSSDNATTAGGE</sequence>
<proteinExistence type="predicted"/>
<comment type="caution">
    <text evidence="1">The sequence shown here is derived from an EMBL/GenBank/DDBJ whole genome shotgun (WGS) entry which is preliminary data.</text>
</comment>
<dbReference type="NCBIfam" id="NF041390">
    <property type="entry name" value="TadE_Rv3655c"/>
    <property type="match status" value="1"/>
</dbReference>
<dbReference type="RefSeq" id="WP_098042514.1">
    <property type="nucleotide sequence ID" value="NZ_CAURLQ010000034.1"/>
</dbReference>
<gene>
    <name evidence="1" type="ORF">CRM92_05140</name>
</gene>
<reference evidence="1" key="1">
    <citation type="submission" date="2017-10" db="EMBL/GenBank/DDBJ databases">
        <title>Kefir isolates.</title>
        <authorList>
            <person name="Kim Y."/>
            <person name="Blasche S."/>
        </authorList>
    </citation>
    <scope>NUCLEOTIDE SEQUENCE [LARGE SCALE GENOMIC DNA]</scope>
    <source>
        <strain evidence="1">OG2-2</strain>
    </source>
</reference>
<protein>
    <recommendedName>
        <fullName evidence="3">Pilus assembly protein TadE</fullName>
    </recommendedName>
</protein>
<dbReference type="EMBL" id="PDEV01000001">
    <property type="protein sequence ID" value="PEN17385.1"/>
    <property type="molecule type" value="Genomic_DNA"/>
</dbReference>
<keyword evidence="2" id="KW-1185">Reference proteome</keyword>